<evidence type="ECO:0000256" key="2">
    <source>
        <dbReference type="ARBA" id="ARBA00010627"/>
    </source>
</evidence>
<evidence type="ECO:0000256" key="3">
    <source>
        <dbReference type="ARBA" id="ARBA00023228"/>
    </source>
</evidence>
<dbReference type="GO" id="GO:0005764">
    <property type="term" value="C:lysosome"/>
    <property type="evidence" value="ECO:0007669"/>
    <property type="project" value="UniProtKB-SubCell"/>
</dbReference>
<dbReference type="CTD" id="389541"/>
<dbReference type="VEuPathDB" id="VectorBase:LLONM1_001608"/>
<dbReference type="AlphaFoldDB" id="A0A1B0CL27"/>
<keyword evidence="3" id="KW-0458">Lysosome</keyword>
<dbReference type="RefSeq" id="XP_055689638.1">
    <property type="nucleotide sequence ID" value="XM_055833663.1"/>
</dbReference>
<comment type="similarity">
    <text evidence="2">Belongs to the LAMTOR4 family.</text>
</comment>
<dbReference type="GO" id="GO:0071986">
    <property type="term" value="C:Ragulator complex"/>
    <property type="evidence" value="ECO:0007669"/>
    <property type="project" value="InterPro"/>
</dbReference>
<protein>
    <recommendedName>
        <fullName evidence="4">Late endosomal/lysosomal adaptor and MAPK and MTOR activator 4</fullName>
    </recommendedName>
</protein>
<dbReference type="PANTHER" id="PTHR33967">
    <property type="entry name" value="RAGULATOR COMPLEX PROTEIN LAMTOR4"/>
    <property type="match status" value="1"/>
</dbReference>
<dbReference type="GO" id="GO:0071230">
    <property type="term" value="P:cellular response to amino acid stimulus"/>
    <property type="evidence" value="ECO:0007669"/>
    <property type="project" value="InterPro"/>
</dbReference>
<comment type="subcellular location">
    <subcellularLocation>
        <location evidence="1">Lysosome</location>
    </subcellularLocation>
</comment>
<keyword evidence="6" id="KW-1185">Reference proteome</keyword>
<accession>A0A1B0CL27</accession>
<dbReference type="GO" id="GO:0032008">
    <property type="term" value="P:positive regulation of TOR signaling"/>
    <property type="evidence" value="ECO:0007669"/>
    <property type="project" value="InterPro"/>
</dbReference>
<dbReference type="KEGG" id="lll:129793554"/>
<evidence type="ECO:0000256" key="4">
    <source>
        <dbReference type="ARBA" id="ARBA00032690"/>
    </source>
</evidence>
<dbReference type="GeneID" id="129793554"/>
<dbReference type="InterPro" id="IPR034601">
    <property type="entry name" value="LAMTOR4"/>
</dbReference>
<dbReference type="PANTHER" id="PTHR33967:SF1">
    <property type="entry name" value="RAGULATOR COMPLEX PROTEIN LAMTOR4"/>
    <property type="match status" value="1"/>
</dbReference>
<dbReference type="GO" id="GO:0005085">
    <property type="term" value="F:guanyl-nucleotide exchange factor activity"/>
    <property type="evidence" value="ECO:0007669"/>
    <property type="project" value="TreeGrafter"/>
</dbReference>
<dbReference type="SUPFAM" id="SSF103196">
    <property type="entry name" value="Roadblock/LC7 domain"/>
    <property type="match status" value="1"/>
</dbReference>
<dbReference type="OrthoDB" id="275011at2759"/>
<evidence type="ECO:0000313" key="5">
    <source>
        <dbReference type="EnsemblMetazoa" id="LLOJ005314-PA"/>
    </source>
</evidence>
<dbReference type="EnsemblMetazoa" id="LLOJ005314-RA">
    <property type="protein sequence ID" value="LLOJ005314-PA"/>
    <property type="gene ID" value="LLOJ005314"/>
</dbReference>
<evidence type="ECO:0000313" key="6">
    <source>
        <dbReference type="Proteomes" id="UP000092461"/>
    </source>
</evidence>
<dbReference type="Proteomes" id="UP000092461">
    <property type="component" value="Unassembled WGS sequence"/>
</dbReference>
<evidence type="ECO:0000256" key="1">
    <source>
        <dbReference type="ARBA" id="ARBA00004371"/>
    </source>
</evidence>
<dbReference type="VEuPathDB" id="VectorBase:LLOJ005314"/>
<reference evidence="5" key="1">
    <citation type="submission" date="2020-05" db="UniProtKB">
        <authorList>
            <consortium name="EnsemblMetazoa"/>
        </authorList>
    </citation>
    <scope>IDENTIFICATION</scope>
    <source>
        <strain evidence="5">Jacobina</strain>
    </source>
</reference>
<sequence length="92" mass="10172">MPTSFERIPDQIGYLVLTEDGAVLASGGDLENNEAKANIITGLVNLTENIDPKVFPQNGCKRISIVYDDFSYTICLSNKKIYVVKRRFSAGN</sequence>
<dbReference type="EMBL" id="AJWK01016852">
    <property type="status" value="NOT_ANNOTATED_CDS"/>
    <property type="molecule type" value="Genomic_DNA"/>
</dbReference>
<organism evidence="5 6">
    <name type="scientific">Lutzomyia longipalpis</name>
    <name type="common">Sand fly</name>
    <dbReference type="NCBI Taxonomy" id="7200"/>
    <lineage>
        <taxon>Eukaryota</taxon>
        <taxon>Metazoa</taxon>
        <taxon>Ecdysozoa</taxon>
        <taxon>Arthropoda</taxon>
        <taxon>Hexapoda</taxon>
        <taxon>Insecta</taxon>
        <taxon>Pterygota</taxon>
        <taxon>Neoptera</taxon>
        <taxon>Endopterygota</taxon>
        <taxon>Diptera</taxon>
        <taxon>Nematocera</taxon>
        <taxon>Psychodoidea</taxon>
        <taxon>Psychodidae</taxon>
        <taxon>Lutzomyia</taxon>
        <taxon>Lutzomyia</taxon>
    </lineage>
</organism>
<name>A0A1B0CL27_LUTLO</name>
<proteinExistence type="inferred from homology"/>